<comment type="caution">
    <text evidence="3">The sequence shown here is derived from an EMBL/GenBank/DDBJ whole genome shotgun (WGS) entry which is preliminary data.</text>
</comment>
<dbReference type="SMART" id="SM01025">
    <property type="entry name" value="BEN"/>
    <property type="match status" value="2"/>
</dbReference>
<dbReference type="SUPFAM" id="SSF46689">
    <property type="entry name" value="Homeodomain-like"/>
    <property type="match status" value="1"/>
</dbReference>
<reference evidence="3 4" key="1">
    <citation type="journal article" date="2018" name="Sci. Rep.">
        <title>Genomic signatures of local adaptation to the degree of environmental predictability in rotifers.</title>
        <authorList>
            <person name="Franch-Gras L."/>
            <person name="Hahn C."/>
            <person name="Garcia-Roger E.M."/>
            <person name="Carmona M.J."/>
            <person name="Serra M."/>
            <person name="Gomez A."/>
        </authorList>
    </citation>
    <scope>NUCLEOTIDE SEQUENCE [LARGE SCALE GENOMIC DNA]</scope>
    <source>
        <strain evidence="3">HYR1</strain>
    </source>
</reference>
<name>A0A3M7STK5_BRAPC</name>
<protein>
    <recommendedName>
        <fullName evidence="2">BEN domain-containing protein</fullName>
    </recommendedName>
</protein>
<dbReference type="EMBL" id="REGN01000798">
    <property type="protein sequence ID" value="RNA38950.1"/>
    <property type="molecule type" value="Genomic_DNA"/>
</dbReference>
<accession>A0A3M7STK5</accession>
<evidence type="ECO:0000313" key="3">
    <source>
        <dbReference type="EMBL" id="RNA38950.1"/>
    </source>
</evidence>
<dbReference type="InterPro" id="IPR018379">
    <property type="entry name" value="BEN_domain"/>
</dbReference>
<gene>
    <name evidence="3" type="ORF">BpHYR1_041627</name>
</gene>
<feature type="region of interest" description="Disordered" evidence="1">
    <location>
        <begin position="593"/>
        <end position="615"/>
    </location>
</feature>
<dbReference type="InterPro" id="IPR033583">
    <property type="entry name" value="BEND3"/>
</dbReference>
<dbReference type="PROSITE" id="PS51457">
    <property type="entry name" value="BEN"/>
    <property type="match status" value="2"/>
</dbReference>
<organism evidence="3 4">
    <name type="scientific">Brachionus plicatilis</name>
    <name type="common">Marine rotifer</name>
    <name type="synonym">Brachionus muelleri</name>
    <dbReference type="NCBI Taxonomy" id="10195"/>
    <lineage>
        <taxon>Eukaryota</taxon>
        <taxon>Metazoa</taxon>
        <taxon>Spiralia</taxon>
        <taxon>Gnathifera</taxon>
        <taxon>Rotifera</taxon>
        <taxon>Eurotatoria</taxon>
        <taxon>Monogononta</taxon>
        <taxon>Pseudotrocha</taxon>
        <taxon>Ploima</taxon>
        <taxon>Brachionidae</taxon>
        <taxon>Brachionus</taxon>
    </lineage>
</organism>
<sequence length="615" mass="70663">MGRLSTFAKNRILNLRFQKSYRIKQIANALFQEDNIKVSRKSISTFLKKYIETKSINDKPRSGRNKKLTPEEINLIGEVTRLNRDITAPKIKEYLNLNVSTYTILRASKLFEWNKLNPNSNEAKKAAALERQINGNDKKRKMGKRKNDLGKNSASSTSLCSDDQSDSNQTIKLEPMQKEHTSIFPELPPDANLNLIPESEVLLTKNISSSPMVFATKILYKIFKLDELIGHNVSGKTFNKYIKNKKALDEKRINYIRWLVESYFEAESKDELWKSCRTAINKSIRNNEIKFANAVGIPPNNFDELQQNLALSEQHQQMQQQALQHEIHYEADFTSEQSNSIAHLNSDQVSGTTSATIINLQPNLSIFQITNDLPPNELDELHPDNEVNLKLANHLNQTTSIVRLTDEADIPPEFIQHDHKVYIDLNKATKLDTDSIVFDESNNQFIVHNEPSKMSILSEPEILELKNLCCCSPMIFSTKVLLKIFTKEELIGHNVSGKTFHKNLKNKQPLDEDRIDYIRHLVEKYFPEKSIELVWKSCRKAINRVIRNFEIKESRLIKSIEDDILMEADGFDGENLDKSNDESEIEMFCENVHNTNSNDRSSSSLETFNLNSSNL</sequence>
<evidence type="ECO:0000259" key="2">
    <source>
        <dbReference type="PROSITE" id="PS51457"/>
    </source>
</evidence>
<proteinExistence type="predicted"/>
<dbReference type="GO" id="GO:0000792">
    <property type="term" value="C:heterochromatin"/>
    <property type="evidence" value="ECO:0007669"/>
    <property type="project" value="InterPro"/>
</dbReference>
<feature type="compositionally biased region" description="Polar residues" evidence="1">
    <location>
        <begin position="150"/>
        <end position="168"/>
    </location>
</feature>
<feature type="domain" description="BEN" evidence="2">
    <location>
        <begin position="180"/>
        <end position="296"/>
    </location>
</feature>
<dbReference type="Proteomes" id="UP000276133">
    <property type="component" value="Unassembled WGS sequence"/>
</dbReference>
<evidence type="ECO:0000313" key="4">
    <source>
        <dbReference type="Proteomes" id="UP000276133"/>
    </source>
</evidence>
<feature type="domain" description="BEN" evidence="2">
    <location>
        <begin position="451"/>
        <end position="553"/>
    </location>
</feature>
<dbReference type="PANTHER" id="PTHR28665:SF1">
    <property type="entry name" value="BEN DOMAIN-CONTAINING PROTEIN 3"/>
    <property type="match status" value="1"/>
</dbReference>
<dbReference type="GO" id="GO:0000183">
    <property type="term" value="P:rDNA heterochromatin formation"/>
    <property type="evidence" value="ECO:0007669"/>
    <property type="project" value="InterPro"/>
</dbReference>
<feature type="region of interest" description="Disordered" evidence="1">
    <location>
        <begin position="129"/>
        <end position="168"/>
    </location>
</feature>
<evidence type="ECO:0000256" key="1">
    <source>
        <dbReference type="SAM" id="MobiDB-lite"/>
    </source>
</evidence>
<dbReference type="Pfam" id="PF10523">
    <property type="entry name" value="BEN"/>
    <property type="match status" value="2"/>
</dbReference>
<dbReference type="InterPro" id="IPR009057">
    <property type="entry name" value="Homeodomain-like_sf"/>
</dbReference>
<dbReference type="PANTHER" id="PTHR28665">
    <property type="entry name" value="BEN DOMAIN-CONTAINING PROTEIN 3"/>
    <property type="match status" value="1"/>
</dbReference>
<dbReference type="Gene3D" id="1.10.10.2590">
    <property type="entry name" value="BEN domain"/>
    <property type="match status" value="2"/>
</dbReference>
<keyword evidence="4" id="KW-1185">Reference proteome</keyword>
<dbReference type="OrthoDB" id="8958408at2759"/>
<dbReference type="AlphaFoldDB" id="A0A3M7STK5"/>
<dbReference type="GO" id="GO:0003677">
    <property type="term" value="F:DNA binding"/>
    <property type="evidence" value="ECO:0007669"/>
    <property type="project" value="InterPro"/>
</dbReference>